<evidence type="ECO:0008006" key="4">
    <source>
        <dbReference type="Google" id="ProtNLM"/>
    </source>
</evidence>
<dbReference type="PANTHER" id="PTHR10668">
    <property type="entry name" value="PHYTOENE DEHYDROGENASE"/>
    <property type="match status" value="1"/>
</dbReference>
<dbReference type="PANTHER" id="PTHR10668:SF103">
    <property type="entry name" value="PYRIDINE NUCLEOTIDE-DISULFIDE OXIDOREDUCTASE DOMAIN-CONTAINING PROTEIN 2"/>
    <property type="match status" value="1"/>
</dbReference>
<accession>A0ABP1BU03</accession>
<dbReference type="PROSITE" id="PS51257">
    <property type="entry name" value="PROKAR_LIPOPROTEIN"/>
    <property type="match status" value="1"/>
</dbReference>
<sequence>MAFCCGRPCGAAAAAGALGIAVASCRFLFTDAKLKGSAWLSERVWDAVVVGGGHNGLTAAAYLARANLQVAVLEKRHVLGGAAVTEEIVPGFKFSRASYLQSLLRPGIIQELDLQRHGLKLLPRNPSSFTPTVDGRFLLMGPDASLNEAEISKFSENDAKAYPEYERQLEKFCSVMSPLLDTVPPEMGIKKGLLKGRIWDGWSKTKVLGGLLKRSAKLEQKDIAAFVELLLAPASKVLNSWFESDVLKATLATDAVIGAMASVHTPGSGYVLLHHVMGETNGARGIWSYVEGGMGSVSMAIARAAQEAGATLVTNVEVMNLPIMLLLPNWKIPHNGICHLANCTREREGLIGQVVLADGTVVRAKQVLSNATPAVTFLKLMPDDILPDEFMTGVRCIDYKSGTTKINVAVDTLPRFWACPHSGLGPGPEHFGTIHLGADSMDEIDIAYKDALRGKPSTRPLIEMTIPSVLDNTIAPPGKHVINMFVQYTPFHLTEGSWEDKATRNAFAKTCFDLVDEYAPGFTSSVLGYDMLTPPDLEKVLGLTGGNIFHGAMGLDALFLLRPLKGWSGYRTPVKGLYLCGAGSHPGGGVMGAPGRNAASVVLQDRTK</sequence>
<reference evidence="2" key="1">
    <citation type="submission" date="2024-03" db="EMBL/GenBank/DDBJ databases">
        <authorList>
            <consortium name="ELIXIR-Norway"/>
            <consortium name="Elixir Norway"/>
        </authorList>
    </citation>
    <scope>NUCLEOTIDE SEQUENCE</scope>
</reference>
<proteinExistence type="inferred from homology"/>
<evidence type="ECO:0000313" key="2">
    <source>
        <dbReference type="EMBL" id="CAK9879823.1"/>
    </source>
</evidence>
<keyword evidence="3" id="KW-1185">Reference proteome</keyword>
<dbReference type="Pfam" id="PF13450">
    <property type="entry name" value="NAD_binding_8"/>
    <property type="match status" value="1"/>
</dbReference>
<protein>
    <recommendedName>
        <fullName evidence="4">Amine oxidase domain-containing protein</fullName>
    </recommendedName>
</protein>
<dbReference type="Proteomes" id="UP001497522">
    <property type="component" value="Chromosome 7"/>
</dbReference>
<dbReference type="SUPFAM" id="SSF51905">
    <property type="entry name" value="FAD/NAD(P)-binding domain"/>
    <property type="match status" value="1"/>
</dbReference>
<comment type="similarity">
    <text evidence="1">Belongs to the carotenoid/retinoid oxidoreductase family.</text>
</comment>
<gene>
    <name evidence="2" type="ORF">CSSPJE1EN2_LOCUS21312</name>
</gene>
<evidence type="ECO:0000313" key="3">
    <source>
        <dbReference type="Proteomes" id="UP001497522"/>
    </source>
</evidence>
<dbReference type="EMBL" id="OZ023708">
    <property type="protein sequence ID" value="CAK9879823.1"/>
    <property type="molecule type" value="Genomic_DNA"/>
</dbReference>
<dbReference type="Gene3D" id="3.50.50.60">
    <property type="entry name" value="FAD/NAD(P)-binding domain"/>
    <property type="match status" value="2"/>
</dbReference>
<organism evidence="2 3">
    <name type="scientific">Sphagnum jensenii</name>
    <dbReference type="NCBI Taxonomy" id="128206"/>
    <lineage>
        <taxon>Eukaryota</taxon>
        <taxon>Viridiplantae</taxon>
        <taxon>Streptophyta</taxon>
        <taxon>Embryophyta</taxon>
        <taxon>Bryophyta</taxon>
        <taxon>Sphagnophytina</taxon>
        <taxon>Sphagnopsida</taxon>
        <taxon>Sphagnales</taxon>
        <taxon>Sphagnaceae</taxon>
        <taxon>Sphagnum</taxon>
    </lineage>
</organism>
<dbReference type="InterPro" id="IPR036188">
    <property type="entry name" value="FAD/NAD-bd_sf"/>
</dbReference>
<name>A0ABP1BU03_9BRYO</name>
<evidence type="ECO:0000256" key="1">
    <source>
        <dbReference type="ARBA" id="ARBA00006046"/>
    </source>
</evidence>